<dbReference type="OMA" id="RNCTKFP"/>
<dbReference type="InterPro" id="IPR012337">
    <property type="entry name" value="RNaseH-like_sf"/>
</dbReference>
<evidence type="ECO:0000313" key="3">
    <source>
        <dbReference type="Proteomes" id="UP000238479"/>
    </source>
</evidence>
<protein>
    <submittedName>
        <fullName evidence="2">Putative HAT dimerization domain, ribonuclease H-like domain-containing protein</fullName>
    </submittedName>
</protein>
<dbReference type="InterPro" id="IPR008906">
    <property type="entry name" value="HATC_C_dom"/>
</dbReference>
<keyword evidence="3" id="KW-1185">Reference proteome</keyword>
<sequence length="106" mass="12269">MSSWLLHKDNENWKILDWWRVNGSKYPNLQAVARDVLAIQVSTVASESSFSTGKRVIDPHWSSLTPKTVEALICLQNWLKSDAIMGLEYIPTIEEMVWFEDVEKDM</sequence>
<evidence type="ECO:0000313" key="2">
    <source>
        <dbReference type="EMBL" id="PRQ25713.1"/>
    </source>
</evidence>
<reference evidence="2 3" key="1">
    <citation type="journal article" date="2018" name="Nat. Genet.">
        <title>The Rosa genome provides new insights in the design of modern roses.</title>
        <authorList>
            <person name="Bendahmane M."/>
        </authorList>
    </citation>
    <scope>NUCLEOTIDE SEQUENCE [LARGE SCALE GENOMIC DNA]</scope>
    <source>
        <strain evidence="3">cv. Old Blush</strain>
    </source>
</reference>
<gene>
    <name evidence="2" type="ORF">RchiOBHm_Chr6g0286671</name>
</gene>
<feature type="domain" description="HAT C-terminal dimerisation" evidence="1">
    <location>
        <begin position="8"/>
        <end position="79"/>
    </location>
</feature>
<dbReference type="EMBL" id="PDCK01000044">
    <property type="protein sequence ID" value="PRQ25713.1"/>
    <property type="molecule type" value="Genomic_DNA"/>
</dbReference>
<organism evidence="2 3">
    <name type="scientific">Rosa chinensis</name>
    <name type="common">China rose</name>
    <dbReference type="NCBI Taxonomy" id="74649"/>
    <lineage>
        <taxon>Eukaryota</taxon>
        <taxon>Viridiplantae</taxon>
        <taxon>Streptophyta</taxon>
        <taxon>Embryophyta</taxon>
        <taxon>Tracheophyta</taxon>
        <taxon>Spermatophyta</taxon>
        <taxon>Magnoliopsida</taxon>
        <taxon>eudicotyledons</taxon>
        <taxon>Gunneridae</taxon>
        <taxon>Pentapetalae</taxon>
        <taxon>rosids</taxon>
        <taxon>fabids</taxon>
        <taxon>Rosales</taxon>
        <taxon>Rosaceae</taxon>
        <taxon>Rosoideae</taxon>
        <taxon>Rosoideae incertae sedis</taxon>
        <taxon>Rosa</taxon>
    </lineage>
</organism>
<dbReference type="Proteomes" id="UP000238479">
    <property type="component" value="Chromosome 6"/>
</dbReference>
<evidence type="ECO:0000259" key="1">
    <source>
        <dbReference type="Pfam" id="PF05699"/>
    </source>
</evidence>
<name>A0A2P6PUW1_ROSCH</name>
<dbReference type="AlphaFoldDB" id="A0A2P6PUW1"/>
<dbReference type="STRING" id="74649.A0A2P6PUW1"/>
<dbReference type="PANTHER" id="PTHR23272:SF161">
    <property type="entry name" value="ZINC FINGER BED DOMAIN-CONTAINING PROTEIN RICESLEEPER 1-LIKE"/>
    <property type="match status" value="1"/>
</dbReference>
<dbReference type="PANTHER" id="PTHR23272">
    <property type="entry name" value="BED FINGER-RELATED"/>
    <property type="match status" value="1"/>
</dbReference>
<dbReference type="Gramene" id="PRQ25713">
    <property type="protein sequence ID" value="PRQ25713"/>
    <property type="gene ID" value="RchiOBHm_Chr6g0286671"/>
</dbReference>
<accession>A0A2P6PUW1</accession>
<dbReference type="Pfam" id="PF05699">
    <property type="entry name" value="Dimer_Tnp_hAT"/>
    <property type="match status" value="1"/>
</dbReference>
<dbReference type="SUPFAM" id="SSF53098">
    <property type="entry name" value="Ribonuclease H-like"/>
    <property type="match status" value="1"/>
</dbReference>
<dbReference type="GO" id="GO:0046983">
    <property type="term" value="F:protein dimerization activity"/>
    <property type="evidence" value="ECO:0007669"/>
    <property type="project" value="InterPro"/>
</dbReference>
<comment type="caution">
    <text evidence="2">The sequence shown here is derived from an EMBL/GenBank/DDBJ whole genome shotgun (WGS) entry which is preliminary data.</text>
</comment>
<proteinExistence type="predicted"/>